<evidence type="ECO:0000313" key="7">
    <source>
        <dbReference type="Proteomes" id="UP000237481"/>
    </source>
</evidence>
<keyword evidence="4" id="KW-0443">Lipid metabolism</keyword>
<feature type="non-terminal residue" evidence="6">
    <location>
        <position position="285"/>
    </location>
</feature>
<dbReference type="PANTHER" id="PTHR10272">
    <property type="entry name" value="PLATELET-ACTIVATING FACTOR ACETYLHYDROLASE"/>
    <property type="match status" value="1"/>
</dbReference>
<accession>A0A2S4KUF6</accession>
<proteinExistence type="predicted"/>
<gene>
    <name evidence="6" type="ORF">TPAR_05975</name>
</gene>
<keyword evidence="3" id="KW-0442">Lipid degradation</keyword>
<dbReference type="Proteomes" id="UP000237481">
    <property type="component" value="Unassembled WGS sequence"/>
</dbReference>
<dbReference type="GO" id="GO:0003847">
    <property type="term" value="F:1-alkyl-2-acetylglycerophosphocholine esterase activity"/>
    <property type="evidence" value="ECO:0007669"/>
    <property type="project" value="UniProtKB-EC"/>
</dbReference>
<dbReference type="OrthoDB" id="2363873at2759"/>
<dbReference type="EMBL" id="PKSG01000642">
    <property type="protein sequence ID" value="POR33826.1"/>
    <property type="molecule type" value="Genomic_DNA"/>
</dbReference>
<evidence type="ECO:0000256" key="3">
    <source>
        <dbReference type="ARBA" id="ARBA00022963"/>
    </source>
</evidence>
<dbReference type="Gene3D" id="3.40.50.1820">
    <property type="entry name" value="alpha/beta hydrolase"/>
    <property type="match status" value="1"/>
</dbReference>
<organism evidence="6 7">
    <name type="scientific">Tolypocladium paradoxum</name>
    <dbReference type="NCBI Taxonomy" id="94208"/>
    <lineage>
        <taxon>Eukaryota</taxon>
        <taxon>Fungi</taxon>
        <taxon>Dikarya</taxon>
        <taxon>Ascomycota</taxon>
        <taxon>Pezizomycotina</taxon>
        <taxon>Sordariomycetes</taxon>
        <taxon>Hypocreomycetidae</taxon>
        <taxon>Hypocreales</taxon>
        <taxon>Ophiocordycipitaceae</taxon>
        <taxon>Tolypocladium</taxon>
    </lineage>
</organism>
<feature type="chain" id="PRO_5015628457" description="1-alkyl-2-acetylglycerophosphocholine esterase" evidence="5">
    <location>
        <begin position="19"/>
        <end position="285"/>
    </location>
</feature>
<dbReference type="GO" id="GO:0016042">
    <property type="term" value="P:lipid catabolic process"/>
    <property type="evidence" value="ECO:0007669"/>
    <property type="project" value="UniProtKB-KW"/>
</dbReference>
<sequence>MLLLLPLLLSALSALSAAVLVPGPTGPFAVAIKVQPLTDTSRRDPLDPTGRSPHRRLLISAFLPVDTRRGACPAASLPYMTPAVAAWYGTQAAANGLPGHLFGAFEMEACDLDRLPVCGRREGNKGEYPLVLFSPGFGDSRLLYGAMARSLASRGYVVVTVDHPFDAMAVEFPDGSVIRGANISDADPAAVEKVVQVSEATRWPVAVVGHPAYTDSHAPQVRSDDLSFILDQLHNRTIRGPLLGNFPGRLALDKTVVMGHSLGGAAAAAVTRSDARVRGGADLDG</sequence>
<reference evidence="6 7" key="1">
    <citation type="submission" date="2018-01" db="EMBL/GenBank/DDBJ databases">
        <title>Harnessing the power of phylogenomics to disentangle the directionality and signatures of interkingdom host jumping in the parasitic fungal genus Tolypocladium.</title>
        <authorList>
            <person name="Quandt C.A."/>
            <person name="Patterson W."/>
            <person name="Spatafora J.W."/>
        </authorList>
    </citation>
    <scope>NUCLEOTIDE SEQUENCE [LARGE SCALE GENOMIC DNA]</scope>
    <source>
        <strain evidence="6 7">NRBC 100945</strain>
    </source>
</reference>
<comment type="caution">
    <text evidence="6">The sequence shown here is derived from an EMBL/GenBank/DDBJ whole genome shotgun (WGS) entry which is preliminary data.</text>
</comment>
<name>A0A2S4KUF6_9HYPO</name>
<dbReference type="SUPFAM" id="SSF53474">
    <property type="entry name" value="alpha/beta-Hydrolases"/>
    <property type="match status" value="1"/>
</dbReference>
<dbReference type="STRING" id="94208.A0A2S4KUF6"/>
<keyword evidence="5" id="KW-0732">Signal</keyword>
<evidence type="ECO:0000256" key="5">
    <source>
        <dbReference type="SAM" id="SignalP"/>
    </source>
</evidence>
<dbReference type="EC" id="3.1.1.47" evidence="1"/>
<dbReference type="InterPro" id="IPR029058">
    <property type="entry name" value="AB_hydrolase_fold"/>
</dbReference>
<evidence type="ECO:0000313" key="6">
    <source>
        <dbReference type="EMBL" id="POR33826.1"/>
    </source>
</evidence>
<keyword evidence="7" id="KW-1185">Reference proteome</keyword>
<feature type="signal peptide" evidence="5">
    <location>
        <begin position="1"/>
        <end position="18"/>
    </location>
</feature>
<dbReference type="Pfam" id="PF03403">
    <property type="entry name" value="PAF-AH_p_II"/>
    <property type="match status" value="1"/>
</dbReference>
<evidence type="ECO:0000256" key="4">
    <source>
        <dbReference type="ARBA" id="ARBA00023098"/>
    </source>
</evidence>
<evidence type="ECO:0000256" key="2">
    <source>
        <dbReference type="ARBA" id="ARBA00022801"/>
    </source>
</evidence>
<dbReference type="PANTHER" id="PTHR10272:SF14">
    <property type="entry name" value="PAF ACETYLHYDROLASE FAMILY PROTEIN"/>
    <property type="match status" value="1"/>
</dbReference>
<evidence type="ECO:0000256" key="1">
    <source>
        <dbReference type="ARBA" id="ARBA00013201"/>
    </source>
</evidence>
<protein>
    <recommendedName>
        <fullName evidence="1">1-alkyl-2-acetylglycerophosphocholine esterase</fullName>
        <ecNumber evidence="1">3.1.1.47</ecNumber>
    </recommendedName>
</protein>
<keyword evidence="2 6" id="KW-0378">Hydrolase</keyword>
<dbReference type="AlphaFoldDB" id="A0A2S4KUF6"/>